<keyword evidence="4" id="KW-1185">Reference proteome</keyword>
<sequence>MPRFKLLPAAVAMFAVGLLAIIAVFVLYATGQTNLSVWLYVAAMLLPIGLGLGILSVVRRR</sequence>
<dbReference type="RefSeq" id="WP_033390350.1">
    <property type="nucleotide sequence ID" value="NZ_FWXV01000017.1"/>
</dbReference>
<organism evidence="3 4">
    <name type="scientific">Kibdelosporangium aridum</name>
    <dbReference type="NCBI Taxonomy" id="2030"/>
    <lineage>
        <taxon>Bacteria</taxon>
        <taxon>Bacillati</taxon>
        <taxon>Actinomycetota</taxon>
        <taxon>Actinomycetes</taxon>
        <taxon>Pseudonocardiales</taxon>
        <taxon>Pseudonocardiaceae</taxon>
        <taxon>Kibdelosporangium</taxon>
    </lineage>
</organism>
<keyword evidence="1" id="KW-0472">Membrane</keyword>
<dbReference type="Proteomes" id="UP000287547">
    <property type="component" value="Unassembled WGS sequence"/>
</dbReference>
<keyword evidence="1" id="KW-0812">Transmembrane</keyword>
<gene>
    <name evidence="2" type="ORF">DMH04_36725</name>
    <name evidence="3" type="ORF">SAMN05661093_10413</name>
</gene>
<evidence type="ECO:0000313" key="5">
    <source>
        <dbReference type="Proteomes" id="UP000287547"/>
    </source>
</evidence>
<evidence type="ECO:0000313" key="2">
    <source>
        <dbReference type="EMBL" id="RSM76052.1"/>
    </source>
</evidence>
<evidence type="ECO:0000256" key="1">
    <source>
        <dbReference type="SAM" id="Phobius"/>
    </source>
</evidence>
<evidence type="ECO:0000313" key="3">
    <source>
        <dbReference type="EMBL" id="SMD26826.1"/>
    </source>
</evidence>
<accession>A0A1W2FYV6</accession>
<dbReference type="EMBL" id="QHKI01000044">
    <property type="protein sequence ID" value="RSM76052.1"/>
    <property type="molecule type" value="Genomic_DNA"/>
</dbReference>
<dbReference type="AlphaFoldDB" id="A0A1W2FYV6"/>
<feature type="transmembrane region" description="Helical" evidence="1">
    <location>
        <begin position="7"/>
        <end position="31"/>
    </location>
</feature>
<reference evidence="2 5" key="2">
    <citation type="submission" date="2018-05" db="EMBL/GenBank/DDBJ databases">
        <title>Evolution of GPA BGCs.</title>
        <authorList>
            <person name="Waglechner N."/>
            <person name="Wright G.D."/>
        </authorList>
    </citation>
    <scope>NUCLEOTIDE SEQUENCE [LARGE SCALE GENOMIC DNA]</scope>
    <source>
        <strain evidence="2 5">A82846</strain>
    </source>
</reference>
<feature type="transmembrane region" description="Helical" evidence="1">
    <location>
        <begin position="37"/>
        <end position="58"/>
    </location>
</feature>
<keyword evidence="1" id="KW-1133">Transmembrane helix</keyword>
<dbReference type="Proteomes" id="UP000192674">
    <property type="component" value="Unassembled WGS sequence"/>
</dbReference>
<evidence type="ECO:0008006" key="6">
    <source>
        <dbReference type="Google" id="ProtNLM"/>
    </source>
</evidence>
<name>A0A1W2FYV6_KIBAR</name>
<protein>
    <recommendedName>
        <fullName evidence="6">DUF2530 domain-containing protein</fullName>
    </recommendedName>
</protein>
<proteinExistence type="predicted"/>
<dbReference type="OrthoDB" id="5195823at2"/>
<evidence type="ECO:0000313" key="4">
    <source>
        <dbReference type="Proteomes" id="UP000192674"/>
    </source>
</evidence>
<reference evidence="3 4" key="1">
    <citation type="submission" date="2017-04" db="EMBL/GenBank/DDBJ databases">
        <authorList>
            <person name="Afonso C.L."/>
            <person name="Miller P.J."/>
            <person name="Scott M.A."/>
            <person name="Spackman E."/>
            <person name="Goraichik I."/>
            <person name="Dimitrov K.M."/>
            <person name="Suarez D.L."/>
            <person name="Swayne D.E."/>
        </authorList>
    </citation>
    <scope>NUCLEOTIDE SEQUENCE [LARGE SCALE GENOMIC DNA]</scope>
    <source>
        <strain evidence="3 4">DSM 43828</strain>
    </source>
</reference>
<dbReference type="EMBL" id="FWXV01000017">
    <property type="protein sequence ID" value="SMD26826.1"/>
    <property type="molecule type" value="Genomic_DNA"/>
</dbReference>